<dbReference type="Proteomes" id="UP000286050">
    <property type="component" value="Unassembled WGS sequence"/>
</dbReference>
<reference evidence="1 2" key="1">
    <citation type="submission" date="2018-08" db="EMBL/GenBank/DDBJ databases">
        <title>A genome reference for cultivated species of the human gut microbiota.</title>
        <authorList>
            <person name="Zou Y."/>
            <person name="Xue W."/>
            <person name="Luo G."/>
        </authorList>
    </citation>
    <scope>NUCLEOTIDE SEQUENCE [LARGE SCALE GENOMIC DNA]</scope>
    <source>
        <strain evidence="1 2">AM30-5LB</strain>
    </source>
</reference>
<comment type="caution">
    <text evidence="1">The sequence shown here is derived from an EMBL/GenBank/DDBJ whole genome shotgun (WGS) entry which is preliminary data.</text>
</comment>
<dbReference type="EMBL" id="QSJI01000002">
    <property type="protein sequence ID" value="RHD56784.1"/>
    <property type="molecule type" value="Genomic_DNA"/>
</dbReference>
<organism evidence="1 2">
    <name type="scientific">Collinsella intestinalis</name>
    <dbReference type="NCBI Taxonomy" id="147207"/>
    <lineage>
        <taxon>Bacteria</taxon>
        <taxon>Bacillati</taxon>
        <taxon>Actinomycetota</taxon>
        <taxon>Coriobacteriia</taxon>
        <taxon>Coriobacteriales</taxon>
        <taxon>Coriobacteriaceae</taxon>
        <taxon>Collinsella</taxon>
    </lineage>
</organism>
<dbReference type="AlphaFoldDB" id="A0A414FZ48"/>
<evidence type="ECO:0000313" key="2">
    <source>
        <dbReference type="Proteomes" id="UP000286050"/>
    </source>
</evidence>
<name>A0A414FZ48_9ACTN</name>
<protein>
    <submittedName>
        <fullName evidence="1">XRE family transcriptional regulator</fullName>
    </submittedName>
</protein>
<proteinExistence type="predicted"/>
<gene>
    <name evidence="1" type="ORF">DW787_04465</name>
</gene>
<sequence>MRSADVIKSILEEQDRSHRSLTIDLGLTPQALDQRLKSKTMKVEALCQTTAQLNCSVKLVPNDGGESIEIKG</sequence>
<evidence type="ECO:0000313" key="1">
    <source>
        <dbReference type="EMBL" id="RHD56784.1"/>
    </source>
</evidence>
<accession>A0A414FZ48</accession>